<dbReference type="Pfam" id="PF25601">
    <property type="entry name" value="AAA_lid_14"/>
    <property type="match status" value="1"/>
</dbReference>
<feature type="domain" description="Sigma-54 factor interaction" evidence="8">
    <location>
        <begin position="150"/>
        <end position="379"/>
    </location>
</feature>
<dbReference type="SUPFAM" id="SSF46689">
    <property type="entry name" value="Homeodomain-like"/>
    <property type="match status" value="1"/>
</dbReference>
<evidence type="ECO:0000256" key="7">
    <source>
        <dbReference type="PROSITE-ProRule" id="PRU00169"/>
    </source>
</evidence>
<dbReference type="InterPro" id="IPR025943">
    <property type="entry name" value="Sigma_54_int_dom_ATP-bd_2"/>
</dbReference>
<feature type="domain" description="Response regulatory" evidence="9">
    <location>
        <begin position="4"/>
        <end position="118"/>
    </location>
</feature>
<dbReference type="SUPFAM" id="SSF52540">
    <property type="entry name" value="P-loop containing nucleoside triphosphate hydrolases"/>
    <property type="match status" value="1"/>
</dbReference>
<accession>A0A4V1ERV1</accession>
<evidence type="ECO:0000259" key="9">
    <source>
        <dbReference type="PROSITE" id="PS50110"/>
    </source>
</evidence>
<dbReference type="GO" id="GO:0043565">
    <property type="term" value="F:sequence-specific DNA binding"/>
    <property type="evidence" value="ECO:0007669"/>
    <property type="project" value="InterPro"/>
</dbReference>
<evidence type="ECO:0000256" key="2">
    <source>
        <dbReference type="ARBA" id="ARBA00022840"/>
    </source>
</evidence>
<dbReference type="SMART" id="SM00448">
    <property type="entry name" value="REC"/>
    <property type="match status" value="1"/>
</dbReference>
<protein>
    <submittedName>
        <fullName evidence="10">Sigma-54-dependent Fis family transcriptional regulator</fullName>
    </submittedName>
</protein>
<dbReference type="SMART" id="SM00382">
    <property type="entry name" value="AAA"/>
    <property type="match status" value="1"/>
</dbReference>
<dbReference type="PANTHER" id="PTHR32071:SF122">
    <property type="entry name" value="SIGMA FACTOR"/>
    <property type="match status" value="1"/>
</dbReference>
<dbReference type="GO" id="GO:0005524">
    <property type="term" value="F:ATP binding"/>
    <property type="evidence" value="ECO:0007669"/>
    <property type="project" value="UniProtKB-KW"/>
</dbReference>
<dbReference type="Pfam" id="PF00158">
    <property type="entry name" value="Sigma54_activat"/>
    <property type="match status" value="1"/>
</dbReference>
<reference evidence="10 11" key="1">
    <citation type="submission" date="2019-05" db="EMBL/GenBank/DDBJ databases">
        <title>The Complete Genome Sequence of the n-alkane-degrading Desulfoglaeba alkanexedens ALDC reveals multiple alkylsuccinate synthase gene clusters.</title>
        <authorList>
            <person name="Callaghan A.V."/>
            <person name="Davidova I.A."/>
            <person name="Duncan K.E."/>
            <person name="Morris B."/>
            <person name="McInerney M.J."/>
        </authorList>
    </citation>
    <scope>NUCLEOTIDE SEQUENCE [LARGE SCALE GENOMIC DNA]</scope>
    <source>
        <strain evidence="10 11">ALDC</strain>
    </source>
</reference>
<proteinExistence type="predicted"/>
<dbReference type="Gene3D" id="1.10.10.60">
    <property type="entry name" value="Homeodomain-like"/>
    <property type="match status" value="1"/>
</dbReference>
<evidence type="ECO:0000256" key="5">
    <source>
        <dbReference type="ARBA" id="ARBA00023159"/>
    </source>
</evidence>
<dbReference type="InterPro" id="IPR001789">
    <property type="entry name" value="Sig_transdc_resp-reg_receiver"/>
</dbReference>
<dbReference type="InterPro" id="IPR058031">
    <property type="entry name" value="AAA_lid_NorR"/>
</dbReference>
<dbReference type="InterPro" id="IPR027417">
    <property type="entry name" value="P-loop_NTPase"/>
</dbReference>
<dbReference type="Proteomes" id="UP000298602">
    <property type="component" value="Chromosome"/>
</dbReference>
<organism evidence="10 11">
    <name type="scientific">Desulfoglaeba alkanexedens ALDC</name>
    <dbReference type="NCBI Taxonomy" id="980445"/>
    <lineage>
        <taxon>Bacteria</taxon>
        <taxon>Pseudomonadati</taxon>
        <taxon>Thermodesulfobacteriota</taxon>
        <taxon>Syntrophobacteria</taxon>
        <taxon>Syntrophobacterales</taxon>
        <taxon>Syntrophobacteraceae</taxon>
        <taxon>Desulfoglaeba</taxon>
    </lineage>
</organism>
<dbReference type="PROSITE" id="PS00676">
    <property type="entry name" value="SIGMA54_INTERACT_2"/>
    <property type="match status" value="1"/>
</dbReference>
<dbReference type="InterPro" id="IPR009057">
    <property type="entry name" value="Homeodomain-like_sf"/>
</dbReference>
<dbReference type="InterPro" id="IPR002078">
    <property type="entry name" value="Sigma_54_int"/>
</dbReference>
<evidence type="ECO:0000259" key="8">
    <source>
        <dbReference type="PROSITE" id="PS50045"/>
    </source>
</evidence>
<evidence type="ECO:0000313" key="10">
    <source>
        <dbReference type="EMBL" id="QCQ22921.1"/>
    </source>
</evidence>
<keyword evidence="2" id="KW-0067">ATP-binding</keyword>
<dbReference type="OrthoDB" id="9802388at2"/>
<dbReference type="FunFam" id="3.40.50.300:FF:000006">
    <property type="entry name" value="DNA-binding transcriptional regulator NtrC"/>
    <property type="match status" value="1"/>
</dbReference>
<dbReference type="Gene3D" id="3.40.50.300">
    <property type="entry name" value="P-loop containing nucleotide triphosphate hydrolases"/>
    <property type="match status" value="1"/>
</dbReference>
<evidence type="ECO:0000256" key="1">
    <source>
        <dbReference type="ARBA" id="ARBA00022741"/>
    </source>
</evidence>
<evidence type="ECO:0000256" key="6">
    <source>
        <dbReference type="ARBA" id="ARBA00023163"/>
    </source>
</evidence>
<evidence type="ECO:0000256" key="3">
    <source>
        <dbReference type="ARBA" id="ARBA00023015"/>
    </source>
</evidence>
<dbReference type="InterPro" id="IPR003593">
    <property type="entry name" value="AAA+_ATPase"/>
</dbReference>
<dbReference type="EMBL" id="CP040098">
    <property type="protein sequence ID" value="QCQ22921.1"/>
    <property type="molecule type" value="Genomic_DNA"/>
</dbReference>
<keyword evidence="7" id="KW-0597">Phosphoprotein</keyword>
<dbReference type="GO" id="GO:0006355">
    <property type="term" value="P:regulation of DNA-templated transcription"/>
    <property type="evidence" value="ECO:0007669"/>
    <property type="project" value="InterPro"/>
</dbReference>
<keyword evidence="3" id="KW-0805">Transcription regulation</keyword>
<gene>
    <name evidence="10" type="ORF">FDQ92_12510</name>
</gene>
<dbReference type="InterPro" id="IPR025944">
    <property type="entry name" value="Sigma_54_int_dom_CS"/>
</dbReference>
<keyword evidence="11" id="KW-1185">Reference proteome</keyword>
<dbReference type="Pfam" id="PF00072">
    <property type="entry name" value="Response_reg"/>
    <property type="match status" value="1"/>
</dbReference>
<dbReference type="Gene3D" id="1.10.8.60">
    <property type="match status" value="1"/>
</dbReference>
<dbReference type="PROSITE" id="PS50110">
    <property type="entry name" value="RESPONSE_REGULATORY"/>
    <property type="match status" value="1"/>
</dbReference>
<keyword evidence="1" id="KW-0547">Nucleotide-binding</keyword>
<dbReference type="SUPFAM" id="SSF52172">
    <property type="entry name" value="CheY-like"/>
    <property type="match status" value="1"/>
</dbReference>
<dbReference type="PROSITE" id="PS50045">
    <property type="entry name" value="SIGMA54_INTERACT_4"/>
    <property type="match status" value="1"/>
</dbReference>
<dbReference type="GO" id="GO:0000160">
    <property type="term" value="P:phosphorelay signal transduction system"/>
    <property type="evidence" value="ECO:0007669"/>
    <property type="project" value="InterPro"/>
</dbReference>
<dbReference type="KEGG" id="dax:FDQ92_12510"/>
<evidence type="ECO:0000256" key="4">
    <source>
        <dbReference type="ARBA" id="ARBA00023125"/>
    </source>
</evidence>
<dbReference type="InterPro" id="IPR002197">
    <property type="entry name" value="HTH_Fis"/>
</dbReference>
<name>A0A4V1ERV1_9BACT</name>
<dbReference type="Gene3D" id="3.40.50.2300">
    <property type="match status" value="1"/>
</dbReference>
<evidence type="ECO:0000313" key="11">
    <source>
        <dbReference type="Proteomes" id="UP000298602"/>
    </source>
</evidence>
<reference evidence="10 11" key="2">
    <citation type="submission" date="2019-05" db="EMBL/GenBank/DDBJ databases">
        <authorList>
            <person name="Suflita J.M."/>
            <person name="Marks C.R."/>
        </authorList>
    </citation>
    <scope>NUCLEOTIDE SEQUENCE [LARGE SCALE GENOMIC DNA]</scope>
    <source>
        <strain evidence="10 11">ALDC</strain>
    </source>
</reference>
<sequence>MKLKVLVIDDERTILQTFKLRLAKWGYEVLLAAEGSVGLQMLAQQDCHVVITDLRMPGLSGQEIVEKISADYPHIKVVVITGYASVQTAIEAMKAGAHDFLVKPLDFEHVRLILHRISEQLSLRDENRSLQERIVCLSKGIEKGYRFDALLGKSAAMQHIFRMIETVAPLESTILLHGETGTGKELVARAIHARSARNSRPLLTIDCGLFSETLLESELFGHEKGAFTGAYAAKRGCFELADGGTVFLDEITNASPSMQKKLLRAIQEKTVQRLGGEAPIVVDVRIIAACNEGLLTLVSEGRFRRDLYYRLNVVPIHLPPLRERREDIPLLVRHYLDYYANQMQRPPVEISSEAMRQLSSHDWPGNVRELVNTVERTLIMTPGTLIQKFHIDPVPESEKPLSYPELSLNPPLPEQVAALERDYIDRALKTYRGRISDVVKHSGLNPRTLYRKMRLYGLDKKDYR</sequence>
<keyword evidence="5" id="KW-0010">Activator</keyword>
<dbReference type="PANTHER" id="PTHR32071">
    <property type="entry name" value="TRANSCRIPTIONAL REGULATORY PROTEIN"/>
    <property type="match status" value="1"/>
</dbReference>
<dbReference type="FunFam" id="1.10.8.60:FF:000014">
    <property type="entry name" value="DNA-binding transcriptional regulator NtrC"/>
    <property type="match status" value="1"/>
</dbReference>
<feature type="modified residue" description="4-aspartylphosphate" evidence="7">
    <location>
        <position position="53"/>
    </location>
</feature>
<dbReference type="Pfam" id="PF02954">
    <property type="entry name" value="HTH_8"/>
    <property type="match status" value="1"/>
</dbReference>
<dbReference type="PROSITE" id="PS00688">
    <property type="entry name" value="SIGMA54_INTERACT_3"/>
    <property type="match status" value="1"/>
</dbReference>
<keyword evidence="4" id="KW-0238">DNA-binding</keyword>
<keyword evidence="6" id="KW-0804">Transcription</keyword>
<dbReference type="CDD" id="cd00009">
    <property type="entry name" value="AAA"/>
    <property type="match status" value="1"/>
</dbReference>
<dbReference type="AlphaFoldDB" id="A0A4V1ERV1"/>
<dbReference type="InterPro" id="IPR025662">
    <property type="entry name" value="Sigma_54_int_dom_ATP-bd_1"/>
</dbReference>
<dbReference type="InterPro" id="IPR011006">
    <property type="entry name" value="CheY-like_superfamily"/>
</dbReference>
<dbReference type="PROSITE" id="PS00675">
    <property type="entry name" value="SIGMA54_INTERACT_1"/>
    <property type="match status" value="1"/>
</dbReference>
<dbReference type="RefSeq" id="WP_137425204.1">
    <property type="nucleotide sequence ID" value="NZ_CP040098.1"/>
</dbReference>